<feature type="region of interest" description="Disordered" evidence="8">
    <location>
        <begin position="1"/>
        <end position="30"/>
    </location>
</feature>
<gene>
    <name evidence="10" type="ORF">CYJ26_01970</name>
</gene>
<dbReference type="InterPro" id="IPR035906">
    <property type="entry name" value="MetI-like_sf"/>
</dbReference>
<feature type="transmembrane region" description="Helical" evidence="7">
    <location>
        <begin position="101"/>
        <end position="125"/>
    </location>
</feature>
<dbReference type="SUPFAM" id="SSF161098">
    <property type="entry name" value="MetI-like"/>
    <property type="match status" value="1"/>
</dbReference>
<proteinExistence type="inferred from homology"/>
<feature type="transmembrane region" description="Helical" evidence="7">
    <location>
        <begin position="137"/>
        <end position="160"/>
    </location>
</feature>
<keyword evidence="4 7" id="KW-0812">Transmembrane</keyword>
<dbReference type="CDD" id="cd06261">
    <property type="entry name" value="TM_PBP2"/>
    <property type="match status" value="1"/>
</dbReference>
<evidence type="ECO:0000256" key="6">
    <source>
        <dbReference type="ARBA" id="ARBA00023136"/>
    </source>
</evidence>
<accession>A0A2I1KW64</accession>
<organism evidence="10 11">
    <name type="scientific">Actinomyces urogenitalis</name>
    <dbReference type="NCBI Taxonomy" id="103621"/>
    <lineage>
        <taxon>Bacteria</taxon>
        <taxon>Bacillati</taxon>
        <taxon>Actinomycetota</taxon>
        <taxon>Actinomycetes</taxon>
        <taxon>Actinomycetales</taxon>
        <taxon>Actinomycetaceae</taxon>
        <taxon>Actinomyces</taxon>
    </lineage>
</organism>
<feature type="transmembrane region" description="Helical" evidence="7">
    <location>
        <begin position="46"/>
        <end position="68"/>
    </location>
</feature>
<evidence type="ECO:0000313" key="11">
    <source>
        <dbReference type="Proteomes" id="UP000234778"/>
    </source>
</evidence>
<evidence type="ECO:0000256" key="1">
    <source>
        <dbReference type="ARBA" id="ARBA00004651"/>
    </source>
</evidence>
<comment type="caution">
    <text evidence="10">The sequence shown here is derived from an EMBL/GenBank/DDBJ whole genome shotgun (WGS) entry which is preliminary data.</text>
</comment>
<reference evidence="10 11" key="1">
    <citation type="submission" date="2017-12" db="EMBL/GenBank/DDBJ databases">
        <title>Phylogenetic diversity of female urinary microbiome.</title>
        <authorList>
            <person name="Thomas-White K."/>
            <person name="Wolfe A.J."/>
        </authorList>
    </citation>
    <scope>NUCLEOTIDE SEQUENCE [LARGE SCALE GENOMIC DNA]</scope>
    <source>
        <strain evidence="10 11">UMB0319</strain>
    </source>
</reference>
<comment type="similarity">
    <text evidence="7">Belongs to the binding-protein-dependent transport system permease family.</text>
</comment>
<feature type="transmembrane region" description="Helical" evidence="7">
    <location>
        <begin position="216"/>
        <end position="234"/>
    </location>
</feature>
<keyword evidence="3" id="KW-1003">Cell membrane</keyword>
<dbReference type="EMBL" id="PKHA01000001">
    <property type="protein sequence ID" value="PKY99847.1"/>
    <property type="molecule type" value="Genomic_DNA"/>
</dbReference>
<dbReference type="PROSITE" id="PS50928">
    <property type="entry name" value="ABC_TM1"/>
    <property type="match status" value="1"/>
</dbReference>
<evidence type="ECO:0000256" key="8">
    <source>
        <dbReference type="SAM" id="MobiDB-lite"/>
    </source>
</evidence>
<dbReference type="Gene3D" id="1.10.3720.10">
    <property type="entry name" value="MetI-like"/>
    <property type="match status" value="1"/>
</dbReference>
<evidence type="ECO:0000256" key="7">
    <source>
        <dbReference type="RuleBase" id="RU363032"/>
    </source>
</evidence>
<evidence type="ECO:0000259" key="9">
    <source>
        <dbReference type="PROSITE" id="PS50928"/>
    </source>
</evidence>
<feature type="transmembrane region" description="Helical" evidence="7">
    <location>
        <begin position="270"/>
        <end position="291"/>
    </location>
</feature>
<sequence>MSAPASSPSAARSRRALRRGQRAGVPRRRRPAKVVARRSATMTLKYVALLAVAVIAAGPFLWMTITAFKSGQNIYDPSIKISQLTVANFVGVWEFLNIPAYLGNTVVITVGSIVIDVVLASLCAYPLACMRFPGRDVIMVLLIAAMIIPAAAGMVINYLTLSKLHLLNTLVGVILPGSLKVFSIVLLRQAYLGVPRDLIEAARIDGASELLIWRKIMIPSILPAISTVVIFDFIGRWNEFLWPVIVLQDPAKYPLAAALQYLNGSFNYKFGYIAAGTVISIIPVLIIFIIFQKNYINAVAGAVKA</sequence>
<evidence type="ECO:0000256" key="4">
    <source>
        <dbReference type="ARBA" id="ARBA00022692"/>
    </source>
</evidence>
<dbReference type="Pfam" id="PF00528">
    <property type="entry name" value="BPD_transp_1"/>
    <property type="match status" value="1"/>
</dbReference>
<keyword evidence="2 7" id="KW-0813">Transport</keyword>
<evidence type="ECO:0000256" key="3">
    <source>
        <dbReference type="ARBA" id="ARBA00022475"/>
    </source>
</evidence>
<feature type="domain" description="ABC transmembrane type-1" evidence="9">
    <location>
        <begin position="102"/>
        <end position="291"/>
    </location>
</feature>
<dbReference type="InterPro" id="IPR000515">
    <property type="entry name" value="MetI-like"/>
</dbReference>
<dbReference type="PANTHER" id="PTHR43744:SF3">
    <property type="entry name" value="LACTOSE TRANSPORT SYSTEM PERMEASE PROTEIN LACG"/>
    <property type="match status" value="1"/>
</dbReference>
<keyword evidence="6 7" id="KW-0472">Membrane</keyword>
<keyword evidence="5 7" id="KW-1133">Transmembrane helix</keyword>
<dbReference type="PANTHER" id="PTHR43744">
    <property type="entry name" value="ABC TRANSPORTER PERMEASE PROTEIN MG189-RELATED-RELATED"/>
    <property type="match status" value="1"/>
</dbReference>
<name>A0A2I1KW64_9ACTO</name>
<evidence type="ECO:0000256" key="5">
    <source>
        <dbReference type="ARBA" id="ARBA00022989"/>
    </source>
</evidence>
<dbReference type="AlphaFoldDB" id="A0A2I1KW64"/>
<feature type="transmembrane region" description="Helical" evidence="7">
    <location>
        <begin position="166"/>
        <end position="187"/>
    </location>
</feature>
<feature type="compositionally biased region" description="Low complexity" evidence="8">
    <location>
        <begin position="1"/>
        <end position="11"/>
    </location>
</feature>
<dbReference type="GO" id="GO:0055085">
    <property type="term" value="P:transmembrane transport"/>
    <property type="evidence" value="ECO:0007669"/>
    <property type="project" value="InterPro"/>
</dbReference>
<dbReference type="GO" id="GO:0005886">
    <property type="term" value="C:plasma membrane"/>
    <property type="evidence" value="ECO:0007669"/>
    <property type="project" value="UniProtKB-SubCell"/>
</dbReference>
<feature type="compositionally biased region" description="Basic residues" evidence="8">
    <location>
        <begin position="12"/>
        <end position="30"/>
    </location>
</feature>
<dbReference type="Proteomes" id="UP000234778">
    <property type="component" value="Unassembled WGS sequence"/>
</dbReference>
<comment type="subcellular location">
    <subcellularLocation>
        <location evidence="1 7">Cell membrane</location>
        <topology evidence="1 7">Multi-pass membrane protein</topology>
    </subcellularLocation>
</comment>
<evidence type="ECO:0000313" key="10">
    <source>
        <dbReference type="EMBL" id="PKY99847.1"/>
    </source>
</evidence>
<evidence type="ECO:0000256" key="2">
    <source>
        <dbReference type="ARBA" id="ARBA00022448"/>
    </source>
</evidence>
<protein>
    <submittedName>
        <fullName evidence="10">Carbohydrate ABC transporter permease</fullName>
    </submittedName>
</protein>